<protein>
    <submittedName>
        <fullName evidence="1">Uncharacterized protein</fullName>
    </submittedName>
</protein>
<reference evidence="1" key="1">
    <citation type="journal article" date="2015" name="Nature">
        <title>Complex archaea that bridge the gap between prokaryotes and eukaryotes.</title>
        <authorList>
            <person name="Spang A."/>
            <person name="Saw J.H."/>
            <person name="Jorgensen S.L."/>
            <person name="Zaremba-Niedzwiedzka K."/>
            <person name="Martijn J."/>
            <person name="Lind A.E."/>
            <person name="van Eijk R."/>
            <person name="Schleper C."/>
            <person name="Guy L."/>
            <person name="Ettema T.J."/>
        </authorList>
    </citation>
    <scope>NUCLEOTIDE SEQUENCE</scope>
</reference>
<dbReference type="AlphaFoldDB" id="A0A0F9HZP7"/>
<proteinExistence type="predicted"/>
<feature type="non-terminal residue" evidence="1">
    <location>
        <position position="1"/>
    </location>
</feature>
<evidence type="ECO:0000313" key="1">
    <source>
        <dbReference type="EMBL" id="KKL87130.1"/>
    </source>
</evidence>
<dbReference type="EMBL" id="LAZR01020922">
    <property type="protein sequence ID" value="KKL87130.1"/>
    <property type="molecule type" value="Genomic_DNA"/>
</dbReference>
<name>A0A0F9HZP7_9ZZZZ</name>
<organism evidence="1">
    <name type="scientific">marine sediment metagenome</name>
    <dbReference type="NCBI Taxonomy" id="412755"/>
    <lineage>
        <taxon>unclassified sequences</taxon>
        <taxon>metagenomes</taxon>
        <taxon>ecological metagenomes</taxon>
    </lineage>
</organism>
<sequence length="64" mass="7437">MNQCYLKADWQDEWEEVSKEQWIKAERGAGFRPKLYIEDSKYMTTCATGGFYGNGVSGKIEYND</sequence>
<comment type="caution">
    <text evidence="1">The sequence shown here is derived from an EMBL/GenBank/DDBJ whole genome shotgun (WGS) entry which is preliminary data.</text>
</comment>
<accession>A0A0F9HZP7</accession>
<gene>
    <name evidence="1" type="ORF">LCGC14_1937830</name>
</gene>